<feature type="region of interest" description="Disordered" evidence="13">
    <location>
        <begin position="1"/>
        <end position="55"/>
    </location>
</feature>
<dbReference type="RefSeq" id="XP_004998646.1">
    <property type="nucleotide sequence ID" value="XM_004998589.1"/>
</dbReference>
<dbReference type="GeneID" id="16067701"/>
<keyword evidence="6" id="KW-0227">DNA damage</keyword>
<evidence type="ECO:0000256" key="10">
    <source>
        <dbReference type="ARBA" id="ARBA00023204"/>
    </source>
</evidence>
<dbReference type="GO" id="GO:0031573">
    <property type="term" value="P:mitotic intra-S DNA damage checkpoint signaling"/>
    <property type="evidence" value="ECO:0007669"/>
    <property type="project" value="TreeGrafter"/>
</dbReference>
<dbReference type="GO" id="GO:0005634">
    <property type="term" value="C:nucleus"/>
    <property type="evidence" value="ECO:0007669"/>
    <property type="project" value="UniProtKB-SubCell"/>
</dbReference>
<evidence type="ECO:0000256" key="2">
    <source>
        <dbReference type="ARBA" id="ARBA00004123"/>
    </source>
</evidence>
<feature type="region of interest" description="Disordered" evidence="13">
    <location>
        <begin position="185"/>
        <end position="240"/>
    </location>
</feature>
<evidence type="ECO:0000256" key="4">
    <source>
        <dbReference type="ARBA" id="ARBA00022723"/>
    </source>
</evidence>
<comment type="subcellular location">
    <subcellularLocation>
        <location evidence="2">Nucleus</location>
    </subcellularLocation>
</comment>
<evidence type="ECO:0000256" key="5">
    <source>
        <dbReference type="ARBA" id="ARBA00022759"/>
    </source>
</evidence>
<dbReference type="InParanoid" id="F2TVH8"/>
<proteinExistence type="predicted"/>
<dbReference type="Gene3D" id="3.40.50.10130">
    <property type="match status" value="1"/>
</dbReference>
<dbReference type="Proteomes" id="UP000007799">
    <property type="component" value="Unassembled WGS sequence"/>
</dbReference>
<keyword evidence="5" id="KW-0255">Endonuclease</keyword>
<feature type="compositionally biased region" description="Basic and acidic residues" evidence="13">
    <location>
        <begin position="211"/>
        <end position="229"/>
    </location>
</feature>
<keyword evidence="10" id="KW-0234">DNA repair</keyword>
<dbReference type="GO" id="GO:0048476">
    <property type="term" value="C:Holliday junction resolvase complex"/>
    <property type="evidence" value="ECO:0007669"/>
    <property type="project" value="InterPro"/>
</dbReference>
<feature type="region of interest" description="Disordered" evidence="13">
    <location>
        <begin position="392"/>
        <end position="416"/>
    </location>
</feature>
<feature type="compositionally biased region" description="Polar residues" evidence="13">
    <location>
        <begin position="191"/>
        <end position="210"/>
    </location>
</feature>
<evidence type="ECO:0000256" key="7">
    <source>
        <dbReference type="ARBA" id="ARBA00022801"/>
    </source>
</evidence>
<keyword evidence="7" id="KW-0378">Hydrolase</keyword>
<dbReference type="AlphaFoldDB" id="F2TVH8"/>
<evidence type="ECO:0000256" key="9">
    <source>
        <dbReference type="ARBA" id="ARBA00023172"/>
    </source>
</evidence>
<feature type="compositionally biased region" description="Acidic residues" evidence="13">
    <location>
        <begin position="37"/>
        <end position="51"/>
    </location>
</feature>
<organism evidence="15">
    <name type="scientific">Salpingoeca rosetta (strain ATCC 50818 / BSB-021)</name>
    <dbReference type="NCBI Taxonomy" id="946362"/>
    <lineage>
        <taxon>Eukaryota</taxon>
        <taxon>Choanoflagellata</taxon>
        <taxon>Craspedida</taxon>
        <taxon>Salpingoecidae</taxon>
        <taxon>Salpingoeca</taxon>
    </lineage>
</organism>
<gene>
    <name evidence="14" type="ORF">PTSG_11542</name>
</gene>
<keyword evidence="9" id="KW-0233">DNA recombination</keyword>
<evidence type="ECO:0000256" key="12">
    <source>
        <dbReference type="ARBA" id="ARBA00023254"/>
    </source>
</evidence>
<accession>F2TVH8</accession>
<keyword evidence="4" id="KW-0479">Metal-binding</keyword>
<keyword evidence="15" id="KW-1185">Reference proteome</keyword>
<feature type="compositionally biased region" description="Basic residues" evidence="13">
    <location>
        <begin position="101"/>
        <end position="115"/>
    </location>
</feature>
<keyword evidence="3" id="KW-0540">Nuclease</keyword>
<sequence>MERVVSGRDVDDGGDGDDDLVVVSSGSWVCDLSATDDVNDDDDDDDDDDGEGVPSLSLAERLAQRRPSLMAQHTGSAANKVCSGLQLDLGDGSTAATSPHQPRRRQQRRQHQRQRGSREARGTAVVDGGGDTEPDNSSDDDGHGSDSDSLPSTQLAVGTAKHSYNESADDNGFGSREVAVRVNARKKAKVGTTTQAEPSRSNSGNQAQTMTRREQQALAKEQRKREREQRKKQKEHSTAVRKLVRATSKKKDVAAHLATMRCHISSALLKDRARSALRETLSQHDVTIVEEHDGPLAALGRTVWWQRRRDSVDTQQAQVVSTLEDEPHLLVLVSGKELVTLIDKESGLKDFIASIKAAIDPTWKITLVIEGLERFFRAQDSKEHRAFVAHVHGGESGGGRSAKRPSRSARNSAPGTSVTRVIAEHVLVWLQMDAEVYPRLTTSPSETADLLLRMTKAVATSVDKKPLTQFNFYPHVERCVKVDAKTFDGMHELWVKQLKCFPGVSLETAHAIAQRFRSPHALTEALCLQGLEAVSEMVPRGRRQRIGRAIAARMLKFFTATDPDQPLA</sequence>
<keyword evidence="11" id="KW-0539">Nucleus</keyword>
<evidence type="ECO:0000313" key="14">
    <source>
        <dbReference type="EMBL" id="EGD72074.1"/>
    </source>
</evidence>
<dbReference type="GO" id="GO:0000712">
    <property type="term" value="P:resolution of meiotic recombination intermediates"/>
    <property type="evidence" value="ECO:0007669"/>
    <property type="project" value="TreeGrafter"/>
</dbReference>
<dbReference type="Gene3D" id="1.10.150.670">
    <property type="entry name" value="Crossover junction endonuclease EME1, DNA-binding domain"/>
    <property type="match status" value="1"/>
</dbReference>
<evidence type="ECO:0000256" key="6">
    <source>
        <dbReference type="ARBA" id="ARBA00022763"/>
    </source>
</evidence>
<dbReference type="PANTHER" id="PTHR21077:SF5">
    <property type="entry name" value="CROSSOVER JUNCTION ENDONUCLEASE MMS4"/>
    <property type="match status" value="1"/>
</dbReference>
<comment type="cofactor">
    <cofactor evidence="1">
        <name>Mg(2+)</name>
        <dbReference type="ChEBI" id="CHEBI:18420"/>
    </cofactor>
</comment>
<reference evidence="14" key="1">
    <citation type="submission" date="2009-08" db="EMBL/GenBank/DDBJ databases">
        <title>Annotation of Salpingoeca rosetta.</title>
        <authorList>
            <consortium name="The Broad Institute Genome Sequencing Platform"/>
            <person name="Russ C."/>
            <person name="Cuomo C."/>
            <person name="Burger G."/>
            <person name="Gray M.W."/>
            <person name="Holland P.W.H."/>
            <person name="King N."/>
            <person name="Lang F.B.F."/>
            <person name="Roger A.J."/>
            <person name="Ruiz-Trillo I."/>
            <person name="Young S.K."/>
            <person name="Zeng Q."/>
            <person name="Gargeya S."/>
            <person name="Alvarado L."/>
            <person name="Berlin A."/>
            <person name="Chapman S.B."/>
            <person name="Chen Z."/>
            <person name="Freedman E."/>
            <person name="Gellesch M."/>
            <person name="Goldberg J."/>
            <person name="Griggs A."/>
            <person name="Gujja S."/>
            <person name="Heilman E."/>
            <person name="Heiman D."/>
            <person name="Howarth C."/>
            <person name="Mehta T."/>
            <person name="Neiman D."/>
            <person name="Pearson M."/>
            <person name="Roberts A."/>
            <person name="Saif S."/>
            <person name="Shea T."/>
            <person name="Shenoy N."/>
            <person name="Sisk P."/>
            <person name="Stolte C."/>
            <person name="Sykes S."/>
            <person name="White J."/>
            <person name="Yandava C."/>
            <person name="Haas B."/>
            <person name="Nusbaum C."/>
            <person name="Birren B."/>
        </authorList>
    </citation>
    <scope>NUCLEOTIDE SEQUENCE [LARGE SCALE GENOMIC DNA]</scope>
    <source>
        <strain evidence="14">ATCC 50818</strain>
    </source>
</reference>
<dbReference type="InterPro" id="IPR033310">
    <property type="entry name" value="Mms4/EME1/EME2"/>
</dbReference>
<dbReference type="InterPro" id="IPR042530">
    <property type="entry name" value="EME1/EME2_C"/>
</dbReference>
<feature type="compositionally biased region" description="Acidic residues" evidence="13">
    <location>
        <begin position="130"/>
        <end position="139"/>
    </location>
</feature>
<keyword evidence="8" id="KW-0460">Magnesium</keyword>
<dbReference type="PANTHER" id="PTHR21077">
    <property type="entry name" value="EME1 PROTEIN"/>
    <property type="match status" value="1"/>
</dbReference>
<evidence type="ECO:0000256" key="13">
    <source>
        <dbReference type="SAM" id="MobiDB-lite"/>
    </source>
</evidence>
<dbReference type="KEGG" id="sre:PTSG_11542"/>
<protein>
    <submittedName>
        <fullName evidence="14">Uncharacterized protein</fullName>
    </submittedName>
</protein>
<feature type="region of interest" description="Disordered" evidence="13">
    <location>
        <begin position="86"/>
        <end position="156"/>
    </location>
</feature>
<dbReference type="EMBL" id="GL832955">
    <property type="protein sequence ID" value="EGD72074.1"/>
    <property type="molecule type" value="Genomic_DNA"/>
</dbReference>
<dbReference type="GO" id="GO:0031297">
    <property type="term" value="P:replication fork processing"/>
    <property type="evidence" value="ECO:0007669"/>
    <property type="project" value="TreeGrafter"/>
</dbReference>
<evidence type="ECO:0000256" key="3">
    <source>
        <dbReference type="ARBA" id="ARBA00022722"/>
    </source>
</evidence>
<dbReference type="GO" id="GO:0008821">
    <property type="term" value="F:crossover junction DNA endonuclease activity"/>
    <property type="evidence" value="ECO:0007669"/>
    <property type="project" value="TreeGrafter"/>
</dbReference>
<dbReference type="OMA" id="FCVESDW"/>
<feature type="compositionally biased region" description="Basic and acidic residues" evidence="13">
    <location>
        <begin position="1"/>
        <end position="11"/>
    </location>
</feature>
<evidence type="ECO:0000256" key="1">
    <source>
        <dbReference type="ARBA" id="ARBA00001946"/>
    </source>
</evidence>
<dbReference type="GO" id="GO:0006302">
    <property type="term" value="P:double-strand break repair"/>
    <property type="evidence" value="ECO:0007669"/>
    <property type="project" value="TreeGrafter"/>
</dbReference>
<evidence type="ECO:0000256" key="8">
    <source>
        <dbReference type="ARBA" id="ARBA00022842"/>
    </source>
</evidence>
<dbReference type="OrthoDB" id="343092at2759"/>
<evidence type="ECO:0000313" key="15">
    <source>
        <dbReference type="Proteomes" id="UP000007799"/>
    </source>
</evidence>
<dbReference type="GO" id="GO:0046872">
    <property type="term" value="F:metal ion binding"/>
    <property type="evidence" value="ECO:0007669"/>
    <property type="project" value="UniProtKB-KW"/>
</dbReference>
<name>F2TVH8_SALR5</name>
<keyword evidence="12" id="KW-0469">Meiosis</keyword>
<evidence type="ECO:0000256" key="11">
    <source>
        <dbReference type="ARBA" id="ARBA00023242"/>
    </source>
</evidence>
<dbReference type="STRING" id="946362.F2TVH8"/>